<sequence>MKKQGFRTWKRGKTWVSALGITLIIGNSFVPIIVNADTPNIQASMLQNKDIDDDGSQIIFADGESLQLKKGDSFIPIDQIVQLKNSDGSVNDKSSLKVTLDNKEANLTEKLILAVGTHIVSYSFTDKDGSMIHRSLTVTVSSQSSLNLKSKEIFLKIGETFEGKKQVESIINSDGSTNDGSTLKIDNSQLDTSKIGNYKVVYSFIDDTGQTISQTLMVNVESGSVINLTTHHVTLTCGDYFDPRNYIESAFDSDGKTSIDLNQMTIDSKVNPHQAGTYEVIYSFTDNLGNLISSKLLVEVQDKSSLTLTTNEISLTCGDIFNPQTYFSQALNSDGKTPVDFSQISVNSTVNTAKAGDYQVIYSFVDSSGKTQSQTLMVHVLDQSSLTLISDVVKIHAGNEFNPFDYVVSALDSDGKTIILDSNFTISSNVNMQQAGDYQVIYSFVNSSGNTISKTLRVNVYGEVVPPIVPPVVPKPPVIPVTPPKNNPTAPVTPIISIIPVIPQKNNSVVSVIPPKPVAPPTSAGTVATLPSFVDSNDKKGTSTTDFETPSSFLQSGKKDKKSEKTDKDKSNSQPKKKSKTLKQAMIEADSQNKKNHKKNNVIQTIIKIFALLVFVSGLIAFFIIRHKNKVSDQE</sequence>
<keyword evidence="2" id="KW-0472">Membrane</keyword>
<keyword evidence="2" id="KW-1133">Transmembrane helix</keyword>
<feature type="domain" description="Pesticidal crystal protein Cry22Aa Ig-like" evidence="4">
    <location>
        <begin position="310"/>
        <end position="380"/>
    </location>
</feature>
<evidence type="ECO:0000313" key="6">
    <source>
        <dbReference type="Proteomes" id="UP000028401"/>
    </source>
</evidence>
<reference evidence="5 6" key="1">
    <citation type="submission" date="2014-06" db="EMBL/GenBank/DDBJ databases">
        <title>Draft genome sequence of the putrescine producing strain Lactococcus lactis subsp cremoris GE214.</title>
        <authorList>
            <person name="Ladero V."/>
            <person name="Linares D.M."/>
            <person name="del Rio B."/>
            <person name="Mayo B."/>
            <person name="Martin M.C."/>
            <person name="Fernandez M."/>
            <person name="Alvarez M.A."/>
        </authorList>
    </citation>
    <scope>NUCLEOTIDE SEQUENCE [LARGE SCALE GENOMIC DNA]</scope>
    <source>
        <strain evidence="5 6">GE214</strain>
    </source>
</reference>
<dbReference type="PATRIC" id="fig|1415168.3.peg.1185"/>
<evidence type="ECO:0000259" key="4">
    <source>
        <dbReference type="Pfam" id="PF16403"/>
    </source>
</evidence>
<evidence type="ECO:0008006" key="7">
    <source>
        <dbReference type="Google" id="ProtNLM"/>
    </source>
</evidence>
<dbReference type="InterPro" id="IPR022038">
    <property type="entry name" value="Ig-like_bact"/>
</dbReference>
<feature type="domain" description="Ig-like" evidence="3">
    <location>
        <begin position="395"/>
        <end position="459"/>
    </location>
</feature>
<keyword evidence="2" id="KW-0812">Transmembrane</keyword>
<dbReference type="InterPro" id="IPR032179">
    <property type="entry name" value="Cry22Aa_Ig-like"/>
</dbReference>
<feature type="compositionally biased region" description="Polar residues" evidence="1">
    <location>
        <begin position="542"/>
        <end position="555"/>
    </location>
</feature>
<dbReference type="RefSeq" id="WP_042748112.1">
    <property type="nucleotide sequence ID" value="NZ_AZSI01000024.1"/>
</dbReference>
<feature type="compositionally biased region" description="Basic and acidic residues" evidence="1">
    <location>
        <begin position="557"/>
        <end position="571"/>
    </location>
</feature>
<dbReference type="Pfam" id="PF16403">
    <property type="entry name" value="Bact_surface_Ig-like"/>
    <property type="match status" value="1"/>
</dbReference>
<dbReference type="InterPro" id="IPR013783">
    <property type="entry name" value="Ig-like_fold"/>
</dbReference>
<feature type="region of interest" description="Disordered" evidence="1">
    <location>
        <begin position="540"/>
        <end position="583"/>
    </location>
</feature>
<comment type="caution">
    <text evidence="5">The sequence shown here is derived from an EMBL/GenBank/DDBJ whole genome shotgun (WGS) entry which is preliminary data.</text>
</comment>
<protein>
    <recommendedName>
        <fullName evidence="7">DUF5011 domain-containing protein</fullName>
    </recommendedName>
</protein>
<evidence type="ECO:0000256" key="1">
    <source>
        <dbReference type="SAM" id="MobiDB-lite"/>
    </source>
</evidence>
<evidence type="ECO:0000259" key="3">
    <source>
        <dbReference type="Pfam" id="PF07523"/>
    </source>
</evidence>
<dbReference type="AlphaFoldDB" id="A0A084ABP2"/>
<dbReference type="PANTHER" id="PTHR24273:SF32">
    <property type="entry name" value="HYALIN"/>
    <property type="match status" value="1"/>
</dbReference>
<dbReference type="Gene3D" id="2.60.40.10">
    <property type="entry name" value="Immunoglobulins"/>
    <property type="match status" value="5"/>
</dbReference>
<proteinExistence type="predicted"/>
<evidence type="ECO:0000313" key="5">
    <source>
        <dbReference type="EMBL" id="KEY62721.1"/>
    </source>
</evidence>
<accession>A0A084ABP2</accession>
<dbReference type="PANTHER" id="PTHR24273">
    <property type="entry name" value="FI04643P-RELATED"/>
    <property type="match status" value="1"/>
</dbReference>
<gene>
    <name evidence="5" type="ORF">U725_01114</name>
</gene>
<evidence type="ECO:0000256" key="2">
    <source>
        <dbReference type="SAM" id="Phobius"/>
    </source>
</evidence>
<dbReference type="Proteomes" id="UP000028401">
    <property type="component" value="Unassembled WGS sequence"/>
</dbReference>
<organism evidence="5 6">
    <name type="scientific">Lactococcus cremoris subsp. cremoris GE214</name>
    <dbReference type="NCBI Taxonomy" id="1415168"/>
    <lineage>
        <taxon>Bacteria</taxon>
        <taxon>Bacillati</taxon>
        <taxon>Bacillota</taxon>
        <taxon>Bacilli</taxon>
        <taxon>Lactobacillales</taxon>
        <taxon>Streptococcaceae</taxon>
        <taxon>Lactococcus</taxon>
        <taxon>Lactococcus cremoris subsp. cremoris</taxon>
    </lineage>
</organism>
<feature type="transmembrane region" description="Helical" evidence="2">
    <location>
        <begin position="606"/>
        <end position="625"/>
    </location>
</feature>
<dbReference type="Pfam" id="PF07523">
    <property type="entry name" value="Big_3"/>
    <property type="match status" value="2"/>
</dbReference>
<dbReference type="EMBL" id="AZSI01000024">
    <property type="protein sequence ID" value="KEY62721.1"/>
    <property type="molecule type" value="Genomic_DNA"/>
</dbReference>
<feature type="domain" description="Ig-like" evidence="3">
    <location>
        <begin position="233"/>
        <end position="285"/>
    </location>
</feature>
<name>A0A084ABP2_LACLC</name>